<name>A0A7I7SLI3_9MYCO</name>
<dbReference type="KEGG" id="msar:MSAR_09900"/>
<protein>
    <submittedName>
        <fullName evidence="2">Uncharacterized protein</fullName>
    </submittedName>
</protein>
<accession>A0A7I7SLI3</accession>
<keyword evidence="3" id="KW-1185">Reference proteome</keyword>
<feature type="region of interest" description="Disordered" evidence="1">
    <location>
        <begin position="1"/>
        <end position="42"/>
    </location>
</feature>
<dbReference type="AlphaFoldDB" id="A0A7I7SLI3"/>
<dbReference type="Proteomes" id="UP000466445">
    <property type="component" value="Chromosome"/>
</dbReference>
<organism evidence="2 3">
    <name type="scientific">Mycolicibacterium sarraceniae</name>
    <dbReference type="NCBI Taxonomy" id="1534348"/>
    <lineage>
        <taxon>Bacteria</taxon>
        <taxon>Bacillati</taxon>
        <taxon>Actinomycetota</taxon>
        <taxon>Actinomycetes</taxon>
        <taxon>Mycobacteriales</taxon>
        <taxon>Mycobacteriaceae</taxon>
        <taxon>Mycolicibacterium</taxon>
    </lineage>
</organism>
<evidence type="ECO:0000313" key="3">
    <source>
        <dbReference type="Proteomes" id="UP000466445"/>
    </source>
</evidence>
<reference evidence="2 3" key="1">
    <citation type="journal article" date="2019" name="Emerg. Microbes Infect.">
        <title>Comprehensive subspecies identification of 175 nontuberculous mycobacteria species based on 7547 genomic profiles.</title>
        <authorList>
            <person name="Matsumoto Y."/>
            <person name="Kinjo T."/>
            <person name="Motooka D."/>
            <person name="Nabeya D."/>
            <person name="Jung N."/>
            <person name="Uechi K."/>
            <person name="Horii T."/>
            <person name="Iida T."/>
            <person name="Fujita J."/>
            <person name="Nakamura S."/>
        </authorList>
    </citation>
    <scope>NUCLEOTIDE SEQUENCE [LARGE SCALE GENOMIC DNA]</scope>
    <source>
        <strain evidence="2 3">JCM 30395</strain>
    </source>
</reference>
<gene>
    <name evidence="2" type="ORF">MSAR_09900</name>
</gene>
<evidence type="ECO:0000313" key="2">
    <source>
        <dbReference type="EMBL" id="BBY57854.1"/>
    </source>
</evidence>
<feature type="compositionally biased region" description="Basic and acidic residues" evidence="1">
    <location>
        <begin position="1"/>
        <end position="10"/>
    </location>
</feature>
<dbReference type="EMBL" id="AP022595">
    <property type="protein sequence ID" value="BBY57854.1"/>
    <property type="molecule type" value="Genomic_DNA"/>
</dbReference>
<sequence>MFDRQGEFDITRSPNPHFGFGGGRAAFPPRHQPGQGLHSNVIHGVKRLPVKLA</sequence>
<proteinExistence type="predicted"/>
<evidence type="ECO:0000256" key="1">
    <source>
        <dbReference type="SAM" id="MobiDB-lite"/>
    </source>
</evidence>